<organism evidence="1 2">
    <name type="scientific">Lactobacillus gigeriorum DSM 23908 = CRBIP 24.85</name>
    <dbReference type="NCBI Taxonomy" id="1423751"/>
    <lineage>
        <taxon>Bacteria</taxon>
        <taxon>Bacillati</taxon>
        <taxon>Bacillota</taxon>
        <taxon>Bacilli</taxon>
        <taxon>Lactobacillales</taxon>
        <taxon>Lactobacillaceae</taxon>
        <taxon>Lactobacillus</taxon>
    </lineage>
</organism>
<protein>
    <submittedName>
        <fullName evidence="1">Uncharacterized protein</fullName>
    </submittedName>
</protein>
<name>A0ABR5PV54_9LACO</name>
<dbReference type="Proteomes" id="UP000051521">
    <property type="component" value="Unassembled WGS sequence"/>
</dbReference>
<comment type="caution">
    <text evidence="1">The sequence shown here is derived from an EMBL/GenBank/DDBJ whole genome shotgun (WGS) entry which is preliminary data.</text>
</comment>
<gene>
    <name evidence="1" type="ORF">FC38_GL001248</name>
</gene>
<keyword evidence="2" id="KW-1185">Reference proteome</keyword>
<dbReference type="EMBL" id="AYZO01000037">
    <property type="protein sequence ID" value="KRN09928.1"/>
    <property type="molecule type" value="Genomic_DNA"/>
</dbReference>
<evidence type="ECO:0000313" key="2">
    <source>
        <dbReference type="Proteomes" id="UP000051521"/>
    </source>
</evidence>
<evidence type="ECO:0000313" key="1">
    <source>
        <dbReference type="EMBL" id="KRN09928.1"/>
    </source>
</evidence>
<sequence>MLSFDGNLFLLQKLAFAIIRASFSFLYVKNVIFDIFSSVIGNLNKKMLTELLYVV</sequence>
<proteinExistence type="predicted"/>
<accession>A0ABR5PV54</accession>
<reference evidence="1 2" key="1">
    <citation type="journal article" date="2015" name="Genome Announc.">
        <title>Expanding the biotechnology potential of lactobacilli through comparative genomics of 213 strains and associated genera.</title>
        <authorList>
            <person name="Sun Z."/>
            <person name="Harris H.M."/>
            <person name="McCann A."/>
            <person name="Guo C."/>
            <person name="Argimon S."/>
            <person name="Zhang W."/>
            <person name="Yang X."/>
            <person name="Jeffery I.B."/>
            <person name="Cooney J.C."/>
            <person name="Kagawa T.F."/>
            <person name="Liu W."/>
            <person name="Song Y."/>
            <person name="Salvetti E."/>
            <person name="Wrobel A."/>
            <person name="Rasinkangas P."/>
            <person name="Parkhill J."/>
            <person name="Rea M.C."/>
            <person name="O'Sullivan O."/>
            <person name="Ritari J."/>
            <person name="Douillard F.P."/>
            <person name="Paul Ross R."/>
            <person name="Yang R."/>
            <person name="Briner A.E."/>
            <person name="Felis G.E."/>
            <person name="de Vos W.M."/>
            <person name="Barrangou R."/>
            <person name="Klaenhammer T.R."/>
            <person name="Caufield P.W."/>
            <person name="Cui Y."/>
            <person name="Zhang H."/>
            <person name="O'Toole P.W."/>
        </authorList>
    </citation>
    <scope>NUCLEOTIDE SEQUENCE [LARGE SCALE GENOMIC DNA]</scope>
    <source>
        <strain evidence="1 2">DSM 23908</strain>
    </source>
</reference>